<dbReference type="RefSeq" id="XP_053587337.1">
    <property type="nucleotide sequence ID" value="XM_053727760.1"/>
</dbReference>
<sequence>MLISTRDFFISDEQMGNVNTIPVVSQAKSLVQVVTGDPDGAAETQEKFFHECIGVSQVRCGKQLSNFADGVPVVGHVKGGIHHLVGDHEGGNKAIVSATRTTGVMVGGATGFLVGGPVGAVAGGIAAGATLDGAATLGSSLRENEYKPEGMFASVQEVIDRPSGGAVFDALAVPVFDGLAGYQGGKIAGALENAAAAKAANAPLDPQTAAKAAEVRVYADRAMAIAEDMRETPGVTTGQLLKQYDVAMALDKKATLIENAGRPPPPVFDPKASSRPNVYPPGVQEDDRQRKKFRNKTTSTSLSTSTSTPTSESPTSSTFNFSANGELTFHKELQKVITAFKLFDSLNAYDLSVIESKVNQFLRGKGAQVIQTEKIFTKVMLNESENQNFKSEHVVSVLYGKTTAEKFEKKNPLRGFQVLLRHQSESMGALHILLSHPQDMLDILPGLDISLFPPHIRQFLENDLDNLRNGKQRRLLTEAQKLAMVEEAKQYYIKNPWNRRKMIANELILVAYLRIHMNPANFFAHQFFPVSSNRQQFRVVFNMSTTSGNVRQLSICLSCDQGGTGKAIIYKSPGKDGVDCDCYEIVTSFLLC</sequence>
<dbReference type="CTD" id="9802660"/>
<protein>
    <submittedName>
        <fullName evidence="2">Uncharacterized protein</fullName>
    </submittedName>
</protein>
<evidence type="ECO:0000313" key="3">
    <source>
        <dbReference type="Proteomes" id="UP000483820"/>
    </source>
</evidence>
<dbReference type="AlphaFoldDB" id="A0A6A5H5F7"/>
<evidence type="ECO:0000256" key="1">
    <source>
        <dbReference type="SAM" id="MobiDB-lite"/>
    </source>
</evidence>
<organism evidence="2 3">
    <name type="scientific">Caenorhabditis remanei</name>
    <name type="common">Caenorhabditis vulgaris</name>
    <dbReference type="NCBI Taxonomy" id="31234"/>
    <lineage>
        <taxon>Eukaryota</taxon>
        <taxon>Metazoa</taxon>
        <taxon>Ecdysozoa</taxon>
        <taxon>Nematoda</taxon>
        <taxon>Chromadorea</taxon>
        <taxon>Rhabditida</taxon>
        <taxon>Rhabditina</taxon>
        <taxon>Rhabditomorpha</taxon>
        <taxon>Rhabditoidea</taxon>
        <taxon>Rhabditidae</taxon>
        <taxon>Peloderinae</taxon>
        <taxon>Caenorhabditis</taxon>
    </lineage>
</organism>
<proteinExistence type="predicted"/>
<dbReference type="PANTHER" id="PTHR34494:SF1">
    <property type="entry name" value="PROTEIN CBG25024"/>
    <property type="match status" value="1"/>
</dbReference>
<name>A0A6A5H5F7_CAERE</name>
<dbReference type="Proteomes" id="UP000483820">
    <property type="component" value="Chromosome III"/>
</dbReference>
<reference evidence="2 3" key="1">
    <citation type="submission" date="2019-12" db="EMBL/GenBank/DDBJ databases">
        <title>Chromosome-level assembly of the Caenorhabditis remanei genome.</title>
        <authorList>
            <person name="Teterina A.A."/>
            <person name="Willis J.H."/>
            <person name="Phillips P.C."/>
        </authorList>
    </citation>
    <scope>NUCLEOTIDE SEQUENCE [LARGE SCALE GENOMIC DNA]</scope>
    <source>
        <strain evidence="2 3">PX506</strain>
        <tissue evidence="2">Whole organism</tissue>
    </source>
</reference>
<dbReference type="KEGG" id="crq:GCK72_010244"/>
<evidence type="ECO:0000313" key="2">
    <source>
        <dbReference type="EMBL" id="KAF1761984.1"/>
    </source>
</evidence>
<feature type="region of interest" description="Disordered" evidence="1">
    <location>
        <begin position="258"/>
        <end position="318"/>
    </location>
</feature>
<gene>
    <name evidence="2" type="ORF">GCK72_010244</name>
</gene>
<dbReference type="EMBL" id="WUAV01000003">
    <property type="protein sequence ID" value="KAF1761984.1"/>
    <property type="molecule type" value="Genomic_DNA"/>
</dbReference>
<dbReference type="GeneID" id="9802660"/>
<accession>A0A6A5H5F7</accession>
<feature type="compositionally biased region" description="Low complexity" evidence="1">
    <location>
        <begin position="297"/>
        <end position="318"/>
    </location>
</feature>
<comment type="caution">
    <text evidence="2">The sequence shown here is derived from an EMBL/GenBank/DDBJ whole genome shotgun (WGS) entry which is preliminary data.</text>
</comment>
<dbReference type="PANTHER" id="PTHR34494">
    <property type="entry name" value="PROTEIN CBG25024"/>
    <property type="match status" value="1"/>
</dbReference>